<proteinExistence type="predicted"/>
<accession>A0A0V1D3S2</accession>
<organism evidence="1 2">
    <name type="scientific">Trichinella britovi</name>
    <name type="common">Parasitic roundworm</name>
    <dbReference type="NCBI Taxonomy" id="45882"/>
    <lineage>
        <taxon>Eukaryota</taxon>
        <taxon>Metazoa</taxon>
        <taxon>Ecdysozoa</taxon>
        <taxon>Nematoda</taxon>
        <taxon>Enoplea</taxon>
        <taxon>Dorylaimia</taxon>
        <taxon>Trichinellida</taxon>
        <taxon>Trichinellidae</taxon>
        <taxon>Trichinella</taxon>
    </lineage>
</organism>
<dbReference type="AlphaFoldDB" id="A0A0V1D3S2"/>
<comment type="caution">
    <text evidence="1">The sequence shown here is derived from an EMBL/GenBank/DDBJ whole genome shotgun (WGS) entry which is preliminary data.</text>
</comment>
<evidence type="ECO:0000313" key="1">
    <source>
        <dbReference type="EMBL" id="KRY56175.1"/>
    </source>
</evidence>
<protein>
    <submittedName>
        <fullName evidence="1">Uncharacterized protein</fullName>
    </submittedName>
</protein>
<sequence>MALDCPLICNLSVDVTFRKLSGRLFQSIKSAIILLNHPTAPHLCISLALVIVLLLRLRPTSINAIHNPQLKHEVIISRQTSVIAVLVTFSQNLLTVLNLTSIHLWKVQTYEDLFWLPHCILLSNYVPYWAGP</sequence>
<reference evidence="1 2" key="1">
    <citation type="submission" date="2015-01" db="EMBL/GenBank/DDBJ databases">
        <title>Evolution of Trichinella species and genotypes.</title>
        <authorList>
            <person name="Korhonen P.K."/>
            <person name="Edoardo P."/>
            <person name="Giuseppe L.R."/>
            <person name="Gasser R.B."/>
        </authorList>
    </citation>
    <scope>NUCLEOTIDE SEQUENCE [LARGE SCALE GENOMIC DNA]</scope>
    <source>
        <strain evidence="1">ISS120</strain>
    </source>
</reference>
<keyword evidence="2" id="KW-1185">Reference proteome</keyword>
<gene>
    <name evidence="1" type="ORF">T03_11114</name>
</gene>
<name>A0A0V1D3S2_TRIBR</name>
<dbReference type="EMBL" id="JYDI01000046">
    <property type="protein sequence ID" value="KRY56175.1"/>
    <property type="molecule type" value="Genomic_DNA"/>
</dbReference>
<dbReference type="Proteomes" id="UP000054653">
    <property type="component" value="Unassembled WGS sequence"/>
</dbReference>
<evidence type="ECO:0000313" key="2">
    <source>
        <dbReference type="Proteomes" id="UP000054653"/>
    </source>
</evidence>